<organism evidence="2 3">
    <name type="scientific">Nocardioides lentus</name>
    <dbReference type="NCBI Taxonomy" id="338077"/>
    <lineage>
        <taxon>Bacteria</taxon>
        <taxon>Bacillati</taxon>
        <taxon>Actinomycetota</taxon>
        <taxon>Actinomycetes</taxon>
        <taxon>Propionibacteriales</taxon>
        <taxon>Nocardioidaceae</taxon>
        <taxon>Nocardioides</taxon>
    </lineage>
</organism>
<feature type="compositionally biased region" description="Low complexity" evidence="1">
    <location>
        <begin position="274"/>
        <end position="285"/>
    </location>
</feature>
<comment type="caution">
    <text evidence="2">The sequence shown here is derived from an EMBL/GenBank/DDBJ whole genome shotgun (WGS) entry which is preliminary data.</text>
</comment>
<protein>
    <submittedName>
        <fullName evidence="2">Uncharacterized protein</fullName>
    </submittedName>
</protein>
<sequence length="446" mass="46516">MSGSGTGAAAPGAGAVGAGAAGAGAAGAASPPTVDEIAAALAEDPVLVGPRFGNGDTAAVRQELGELVAAADLPTYVVMVDPPADLSGSDPAADLASRLFEASGDADATYLVHLGAESYTHEVVGFGEAPGRDELFARQPGAAFEGGATAGVTPAGVLARDLEVLLDDAGVDDDAWDAYASTAPWAETDVWEPAVPPPDASDAVFGPALLLVAVTGGVVVVTEAVRRLRVAAPPASTWLPSSTSGRRDRPDDLHDAASVRRRLDLELTAASEAVAAAAGTEGSPAPERRERRDGSLDTARRLADRLPADPEAEHLADLVGALVLTRTALREAQSTTGRGPRRRRREPSAPTPYACCTLDPRHGEATGTREVPVGDRTLDLPVCEACERRPASRLAVMQVPGDRWRRRQQPYLEQDTVWSRTGYGAFVDELWTHVADDLRSRREVGR</sequence>
<keyword evidence="3" id="KW-1185">Reference proteome</keyword>
<dbReference type="RefSeq" id="WP_344008331.1">
    <property type="nucleotide sequence ID" value="NZ_BAAAMY010000007.1"/>
</dbReference>
<feature type="region of interest" description="Disordered" evidence="1">
    <location>
        <begin position="274"/>
        <end position="297"/>
    </location>
</feature>
<feature type="compositionally biased region" description="Basic and acidic residues" evidence="1">
    <location>
        <begin position="286"/>
        <end position="297"/>
    </location>
</feature>
<accession>A0ABN2PMG1</accession>
<gene>
    <name evidence="2" type="ORF">GCM10009737_29460</name>
</gene>
<evidence type="ECO:0000256" key="1">
    <source>
        <dbReference type="SAM" id="MobiDB-lite"/>
    </source>
</evidence>
<dbReference type="EMBL" id="BAAAMY010000007">
    <property type="protein sequence ID" value="GAA1925768.1"/>
    <property type="molecule type" value="Genomic_DNA"/>
</dbReference>
<dbReference type="Proteomes" id="UP001501612">
    <property type="component" value="Unassembled WGS sequence"/>
</dbReference>
<name>A0ABN2PMG1_9ACTN</name>
<reference evidence="2 3" key="1">
    <citation type="journal article" date="2019" name="Int. J. Syst. Evol. Microbiol.">
        <title>The Global Catalogue of Microorganisms (GCM) 10K type strain sequencing project: providing services to taxonomists for standard genome sequencing and annotation.</title>
        <authorList>
            <consortium name="The Broad Institute Genomics Platform"/>
            <consortium name="The Broad Institute Genome Sequencing Center for Infectious Disease"/>
            <person name="Wu L."/>
            <person name="Ma J."/>
        </authorList>
    </citation>
    <scope>NUCLEOTIDE SEQUENCE [LARGE SCALE GENOMIC DNA]</scope>
    <source>
        <strain evidence="2 3">JCM 14046</strain>
    </source>
</reference>
<evidence type="ECO:0000313" key="3">
    <source>
        <dbReference type="Proteomes" id="UP001501612"/>
    </source>
</evidence>
<evidence type="ECO:0000313" key="2">
    <source>
        <dbReference type="EMBL" id="GAA1925768.1"/>
    </source>
</evidence>
<proteinExistence type="predicted"/>
<feature type="region of interest" description="Disordered" evidence="1">
    <location>
        <begin position="330"/>
        <end position="353"/>
    </location>
</feature>